<dbReference type="SUPFAM" id="SSF52402">
    <property type="entry name" value="Adenine nucleotide alpha hydrolases-like"/>
    <property type="match status" value="1"/>
</dbReference>
<evidence type="ECO:0000313" key="1">
    <source>
        <dbReference type="EMBL" id="SZX73228.1"/>
    </source>
</evidence>
<sequence>MVAAAAQQRNLVVAVDHTEGSYKALKWTLEHLYRDGDVLHLLHVVPAASSVTCCGGFDLASTLPPEEGLQESMAAHAIEYFAQYMQLARKHGADCELDLVHGACNQTVSKDICRKVEELSAAVVVLSEQKQGFIESIFMQTPVTQHVVQNCSRPTLVLNHNA</sequence>
<evidence type="ECO:0000313" key="2">
    <source>
        <dbReference type="Proteomes" id="UP000256970"/>
    </source>
</evidence>
<reference evidence="1 2" key="1">
    <citation type="submission" date="2016-10" db="EMBL/GenBank/DDBJ databases">
        <authorList>
            <person name="Cai Z."/>
        </authorList>
    </citation>
    <scope>NUCLEOTIDE SEQUENCE [LARGE SCALE GENOMIC DNA]</scope>
</reference>
<dbReference type="STRING" id="3088.A0A383W6F5"/>
<dbReference type="InterPro" id="IPR006016">
    <property type="entry name" value="UspA"/>
</dbReference>
<dbReference type="OrthoDB" id="843225at2759"/>
<dbReference type="InterPro" id="IPR014729">
    <property type="entry name" value="Rossmann-like_a/b/a_fold"/>
</dbReference>
<dbReference type="PANTHER" id="PTHR31964:SF113">
    <property type="entry name" value="USPA DOMAIN-CONTAINING PROTEIN"/>
    <property type="match status" value="1"/>
</dbReference>
<dbReference type="PANTHER" id="PTHR31964">
    <property type="entry name" value="ADENINE NUCLEOTIDE ALPHA HYDROLASES-LIKE SUPERFAMILY PROTEIN"/>
    <property type="match status" value="1"/>
</dbReference>
<name>A0A383W6F5_TETOB</name>
<gene>
    <name evidence="1" type="ORF">BQ4739_LOCUS13336</name>
</gene>
<dbReference type="EMBL" id="FNXT01001186">
    <property type="protein sequence ID" value="SZX73228.1"/>
    <property type="molecule type" value="Genomic_DNA"/>
</dbReference>
<dbReference type="CDD" id="cd23659">
    <property type="entry name" value="USP_At3g01520-like"/>
    <property type="match status" value="1"/>
</dbReference>
<dbReference type="Proteomes" id="UP000256970">
    <property type="component" value="Unassembled WGS sequence"/>
</dbReference>
<organism evidence="1 2">
    <name type="scientific">Tetradesmus obliquus</name>
    <name type="common">Green alga</name>
    <name type="synonym">Acutodesmus obliquus</name>
    <dbReference type="NCBI Taxonomy" id="3088"/>
    <lineage>
        <taxon>Eukaryota</taxon>
        <taxon>Viridiplantae</taxon>
        <taxon>Chlorophyta</taxon>
        <taxon>core chlorophytes</taxon>
        <taxon>Chlorophyceae</taxon>
        <taxon>CS clade</taxon>
        <taxon>Sphaeropleales</taxon>
        <taxon>Scenedesmaceae</taxon>
        <taxon>Tetradesmus</taxon>
    </lineage>
</organism>
<protein>
    <submittedName>
        <fullName evidence="1">Uncharacterized protein</fullName>
    </submittedName>
</protein>
<dbReference type="AlphaFoldDB" id="A0A383W6F5"/>
<accession>A0A383W6F5</accession>
<dbReference type="Pfam" id="PF00582">
    <property type="entry name" value="Usp"/>
    <property type="match status" value="1"/>
</dbReference>
<keyword evidence="2" id="KW-1185">Reference proteome</keyword>
<dbReference type="Gene3D" id="3.40.50.620">
    <property type="entry name" value="HUPs"/>
    <property type="match status" value="1"/>
</dbReference>
<proteinExistence type="predicted"/>